<name>A0A2P5AU24_TREOI</name>
<accession>A0A2P5AU24</accession>
<organism evidence="1 2">
    <name type="scientific">Trema orientale</name>
    <name type="common">Charcoal tree</name>
    <name type="synonym">Celtis orientalis</name>
    <dbReference type="NCBI Taxonomy" id="63057"/>
    <lineage>
        <taxon>Eukaryota</taxon>
        <taxon>Viridiplantae</taxon>
        <taxon>Streptophyta</taxon>
        <taxon>Embryophyta</taxon>
        <taxon>Tracheophyta</taxon>
        <taxon>Spermatophyta</taxon>
        <taxon>Magnoliopsida</taxon>
        <taxon>eudicotyledons</taxon>
        <taxon>Gunneridae</taxon>
        <taxon>Pentapetalae</taxon>
        <taxon>rosids</taxon>
        <taxon>fabids</taxon>
        <taxon>Rosales</taxon>
        <taxon>Cannabaceae</taxon>
        <taxon>Trema</taxon>
    </lineage>
</organism>
<dbReference type="PANTHER" id="PTHR34458">
    <property type="entry name" value="POLLEN OLE E 1 ALLERGEN AND EXTENSIN FAMILY PROTEIN-RELATED"/>
    <property type="match status" value="1"/>
</dbReference>
<dbReference type="InterPro" id="IPR040404">
    <property type="entry name" value="Phylloplanin-like"/>
</dbReference>
<dbReference type="AlphaFoldDB" id="A0A2P5AU24"/>
<proteinExistence type="predicted"/>
<gene>
    <name evidence="1" type="ORF">TorRG33x02_341370</name>
</gene>
<reference evidence="2" key="1">
    <citation type="submission" date="2016-06" db="EMBL/GenBank/DDBJ databases">
        <title>Parallel loss of symbiosis genes in relatives of nitrogen-fixing non-legume Parasponia.</title>
        <authorList>
            <person name="Van Velzen R."/>
            <person name="Holmer R."/>
            <person name="Bu F."/>
            <person name="Rutten L."/>
            <person name="Van Zeijl A."/>
            <person name="Liu W."/>
            <person name="Santuari L."/>
            <person name="Cao Q."/>
            <person name="Sharma T."/>
            <person name="Shen D."/>
            <person name="Roswanjaya Y."/>
            <person name="Wardhani T."/>
            <person name="Kalhor M.S."/>
            <person name="Jansen J."/>
            <person name="Van den Hoogen J."/>
            <person name="Gungor B."/>
            <person name="Hartog M."/>
            <person name="Hontelez J."/>
            <person name="Verver J."/>
            <person name="Yang W.-C."/>
            <person name="Schijlen E."/>
            <person name="Repin R."/>
            <person name="Schilthuizen M."/>
            <person name="Schranz E."/>
            <person name="Heidstra R."/>
            <person name="Miyata K."/>
            <person name="Fedorova E."/>
            <person name="Kohlen W."/>
            <person name="Bisseling T."/>
            <person name="Smit S."/>
            <person name="Geurts R."/>
        </authorList>
    </citation>
    <scope>NUCLEOTIDE SEQUENCE [LARGE SCALE GENOMIC DNA]</scope>
    <source>
        <strain evidence="2">cv. RG33-2</strain>
    </source>
</reference>
<comment type="caution">
    <text evidence="1">The sequence shown here is derived from an EMBL/GenBank/DDBJ whole genome shotgun (WGS) entry which is preliminary data.</text>
</comment>
<keyword evidence="2" id="KW-1185">Reference proteome</keyword>
<dbReference type="Proteomes" id="UP000237000">
    <property type="component" value="Unassembled WGS sequence"/>
</dbReference>
<evidence type="ECO:0008006" key="3">
    <source>
        <dbReference type="Google" id="ProtNLM"/>
    </source>
</evidence>
<protein>
    <recommendedName>
        <fullName evidence="3">Pollen Ole e 1 allergen and extensin family protein</fullName>
    </recommendedName>
</protein>
<dbReference type="OrthoDB" id="1222677at2759"/>
<sequence length="204" mass="21846">MAYRTPVPFLIASFILFVSSYAHRILPIHNLPIAPSPSNNDRLVRVRVPGVLRCSIPPGQPPSRPPLVAGVNVILTCDGGKTAIGDAVTDTSGFFEIVADTWSSVLFGASNTDECRVTPRLVVAACSVFLPAGFLDHPLGSVETITDNLSALVDQVISTGSIDHVINKGKSYYDPSTVSEDHIVYTGESPYYNGHSTVQDNVHV</sequence>
<evidence type="ECO:0000313" key="2">
    <source>
        <dbReference type="Proteomes" id="UP000237000"/>
    </source>
</evidence>
<dbReference type="PANTHER" id="PTHR34458:SF11">
    <property type="entry name" value="MD-2-RELATED LIPID-RECOGNITION DOMAIN-CONTAINING PROTEIN"/>
    <property type="match status" value="1"/>
</dbReference>
<dbReference type="InParanoid" id="A0A2P5AU24"/>
<dbReference type="FunCoup" id="A0A2P5AU24">
    <property type="interactions" value="49"/>
</dbReference>
<evidence type="ECO:0000313" key="1">
    <source>
        <dbReference type="EMBL" id="PON40040.1"/>
    </source>
</evidence>
<dbReference type="EMBL" id="JXTC01000699">
    <property type="protein sequence ID" value="PON40040.1"/>
    <property type="molecule type" value="Genomic_DNA"/>
</dbReference>